<accession>A0ACB8R9M6</accession>
<keyword evidence="2" id="KW-1185">Reference proteome</keyword>
<dbReference type="Proteomes" id="UP000814033">
    <property type="component" value="Unassembled WGS sequence"/>
</dbReference>
<gene>
    <name evidence="1" type="ORF">FA95DRAFT_1683589</name>
</gene>
<proteinExistence type="predicted"/>
<comment type="caution">
    <text evidence="1">The sequence shown here is derived from an EMBL/GenBank/DDBJ whole genome shotgun (WGS) entry which is preliminary data.</text>
</comment>
<evidence type="ECO:0000313" key="2">
    <source>
        <dbReference type="Proteomes" id="UP000814033"/>
    </source>
</evidence>
<name>A0ACB8R9M6_9AGAM</name>
<organism evidence="1 2">
    <name type="scientific">Auriscalpium vulgare</name>
    <dbReference type="NCBI Taxonomy" id="40419"/>
    <lineage>
        <taxon>Eukaryota</taxon>
        <taxon>Fungi</taxon>
        <taxon>Dikarya</taxon>
        <taxon>Basidiomycota</taxon>
        <taxon>Agaricomycotina</taxon>
        <taxon>Agaricomycetes</taxon>
        <taxon>Russulales</taxon>
        <taxon>Auriscalpiaceae</taxon>
        <taxon>Auriscalpium</taxon>
    </lineage>
</organism>
<dbReference type="EMBL" id="MU276165">
    <property type="protein sequence ID" value="KAI0040826.1"/>
    <property type="molecule type" value="Genomic_DNA"/>
</dbReference>
<evidence type="ECO:0000313" key="1">
    <source>
        <dbReference type="EMBL" id="KAI0040826.1"/>
    </source>
</evidence>
<protein>
    <submittedName>
        <fullName evidence="1">Uncharacterized protein</fullName>
    </submittedName>
</protein>
<reference evidence="1" key="1">
    <citation type="submission" date="2021-02" db="EMBL/GenBank/DDBJ databases">
        <authorList>
            <consortium name="DOE Joint Genome Institute"/>
            <person name="Ahrendt S."/>
            <person name="Looney B.P."/>
            <person name="Miyauchi S."/>
            <person name="Morin E."/>
            <person name="Drula E."/>
            <person name="Courty P.E."/>
            <person name="Chicoki N."/>
            <person name="Fauchery L."/>
            <person name="Kohler A."/>
            <person name="Kuo A."/>
            <person name="Labutti K."/>
            <person name="Pangilinan J."/>
            <person name="Lipzen A."/>
            <person name="Riley R."/>
            <person name="Andreopoulos W."/>
            <person name="He G."/>
            <person name="Johnson J."/>
            <person name="Barry K.W."/>
            <person name="Grigoriev I.V."/>
            <person name="Nagy L."/>
            <person name="Hibbett D."/>
            <person name="Henrissat B."/>
            <person name="Matheny P.B."/>
            <person name="Labbe J."/>
            <person name="Martin F."/>
        </authorList>
    </citation>
    <scope>NUCLEOTIDE SEQUENCE</scope>
    <source>
        <strain evidence="1">FP105234-sp</strain>
    </source>
</reference>
<sequence>MSLQGWHRGELAIQRKLAYDNAMSMAWMYIQDFMDGQDRTFHTTRLPFIPVTTLDSQGRPWASILAGASGKPGFVSSPGHTELRIRPKVWEGEPLVANLRSWEERKKLPERLGAPEKFLAAGIGIEFSTRRRNKFAGWITQAQKQGDEEYDLQFHVNQAIGNCPKYINVRDLIPYLDAHAEVVYSNMDIRVPLPDEVISMIHEADTAFLGTSYKARPEDEMRFPSHAGMNQRGGRPGFVRVLPSDKRTIVLPDFSGNRFMTSLGNIETTPLAALTITSFTTGAILYLTGRAQTLVGPPALKIMPRQDVLTTIEVTGAVLVRNALPVRQRPGSKVEPSPYSPLVKLLAEELTVAPGTRLLGEDVQVQLRSVELHSPTLATFRWNLLGSGPGLQIQPGQAAILNLAPLLGKPAYQHMAPMRPSSINDDRVRTWTISSAHVDPTDQRDGTRSFNLTMRLKPGGYVTGALFAIAGKLEQHRADLLEDTRELGIDLPLVGVAGDFTLPSQEALSSSGARFLWIAGGIGVTPFLSMLQGLVQRSAPADVLLILATREPEVLVPLVHRALGDNPPAGLRVRIEVFTSVSAPQQWKNTRIETAWHKGRFVRNFWAELGEETLGGRQVYVCGPGEFEDAVMDGLKGGGMDVSAVKREGFLY</sequence>
<reference evidence="1" key="2">
    <citation type="journal article" date="2022" name="New Phytol.">
        <title>Evolutionary transition to the ectomycorrhizal habit in the genomes of a hyperdiverse lineage of mushroom-forming fungi.</title>
        <authorList>
            <person name="Looney B."/>
            <person name="Miyauchi S."/>
            <person name="Morin E."/>
            <person name="Drula E."/>
            <person name="Courty P.E."/>
            <person name="Kohler A."/>
            <person name="Kuo A."/>
            <person name="LaButti K."/>
            <person name="Pangilinan J."/>
            <person name="Lipzen A."/>
            <person name="Riley R."/>
            <person name="Andreopoulos W."/>
            <person name="He G."/>
            <person name="Johnson J."/>
            <person name="Nolan M."/>
            <person name="Tritt A."/>
            <person name="Barry K.W."/>
            <person name="Grigoriev I.V."/>
            <person name="Nagy L.G."/>
            <person name="Hibbett D."/>
            <person name="Henrissat B."/>
            <person name="Matheny P.B."/>
            <person name="Labbe J."/>
            <person name="Martin F.M."/>
        </authorList>
    </citation>
    <scope>NUCLEOTIDE SEQUENCE</scope>
    <source>
        <strain evidence="1">FP105234-sp</strain>
    </source>
</reference>